<reference evidence="4" key="1">
    <citation type="journal article" date="2016" name="Nature">
        <title>Genome evolution in the allotetraploid frog Xenopus laevis.</title>
        <authorList>
            <person name="Session A.M."/>
            <person name="Uno Y."/>
            <person name="Kwon T."/>
            <person name="Chapman J.A."/>
            <person name="Toyoda A."/>
            <person name="Takahashi S."/>
            <person name="Fukui A."/>
            <person name="Hikosaka A."/>
            <person name="Suzuki A."/>
            <person name="Kondo M."/>
            <person name="van Heeringen S.J."/>
            <person name="Quigley I."/>
            <person name="Heinz S."/>
            <person name="Ogino H."/>
            <person name="Ochi H."/>
            <person name="Hellsten U."/>
            <person name="Lyons J.B."/>
            <person name="Simakov O."/>
            <person name="Putnam N."/>
            <person name="Stites J."/>
            <person name="Kuroki Y."/>
            <person name="Tanaka T."/>
            <person name="Michiue T."/>
            <person name="Watanabe M."/>
            <person name="Bogdanovic O."/>
            <person name="Lister R."/>
            <person name="Georgiou G."/>
            <person name="Paranjpe S.S."/>
            <person name="van Kruijsbergen I."/>
            <person name="Shu S."/>
            <person name="Carlson J."/>
            <person name="Kinoshita T."/>
            <person name="Ohta Y."/>
            <person name="Mawaribuchi S."/>
            <person name="Jenkins J."/>
            <person name="Grimwood J."/>
            <person name="Schmutz J."/>
            <person name="Mitros T."/>
            <person name="Mozaffari S.V."/>
            <person name="Suzuki Y."/>
            <person name="Haramoto Y."/>
            <person name="Yamamoto T.S."/>
            <person name="Takagi C."/>
            <person name="Heald R."/>
            <person name="Miller K."/>
            <person name="Haudenschild C."/>
            <person name="Kitzman J."/>
            <person name="Nakayama T."/>
            <person name="Izutsu Y."/>
            <person name="Robert J."/>
            <person name="Fortriede J."/>
            <person name="Burns K."/>
            <person name="Lotay V."/>
            <person name="Karimi K."/>
            <person name="Yasuoka Y."/>
            <person name="Dichmann D.S."/>
            <person name="Flajnik M.F."/>
            <person name="Houston D.W."/>
            <person name="Shendure J."/>
            <person name="DuPasquier L."/>
            <person name="Vize P.D."/>
            <person name="Zorn A.M."/>
            <person name="Ito M."/>
            <person name="Marcotte E.M."/>
            <person name="Wallingford J.B."/>
            <person name="Ito Y."/>
            <person name="Asashima M."/>
            <person name="Ueno N."/>
            <person name="Matsuda Y."/>
            <person name="Veenstra G.J."/>
            <person name="Fujiyama A."/>
            <person name="Harland R.M."/>
            <person name="Taira M."/>
            <person name="Rokhsar D.S."/>
        </authorList>
    </citation>
    <scope>NUCLEOTIDE SEQUENCE [LARGE SCALE GENOMIC DNA]</scope>
    <source>
        <strain evidence="4">J</strain>
    </source>
</reference>
<organism evidence="3 4">
    <name type="scientific">Xenopus laevis</name>
    <name type="common">African clawed frog</name>
    <dbReference type="NCBI Taxonomy" id="8355"/>
    <lineage>
        <taxon>Eukaryota</taxon>
        <taxon>Metazoa</taxon>
        <taxon>Chordata</taxon>
        <taxon>Craniata</taxon>
        <taxon>Vertebrata</taxon>
        <taxon>Euteleostomi</taxon>
        <taxon>Amphibia</taxon>
        <taxon>Batrachia</taxon>
        <taxon>Anura</taxon>
        <taxon>Pipoidea</taxon>
        <taxon>Pipidae</taxon>
        <taxon>Xenopodinae</taxon>
        <taxon>Xenopus</taxon>
        <taxon>Xenopus</taxon>
    </lineage>
</organism>
<feature type="region of interest" description="Disordered" evidence="1">
    <location>
        <begin position="48"/>
        <end position="68"/>
    </location>
</feature>
<proteinExistence type="predicted"/>
<evidence type="ECO:0000313" key="4">
    <source>
        <dbReference type="Proteomes" id="UP000694892"/>
    </source>
</evidence>
<evidence type="ECO:0000313" key="3">
    <source>
        <dbReference type="EMBL" id="OCT97823.1"/>
    </source>
</evidence>
<name>A0A974DTT7_XENLA</name>
<sequence length="68" mass="7728">MAWKYFYRSASASLCLVFPLIVLGLHNKLKQENICVAHMHISKPTHMITGKNSKEEMGKKPPLTCRTV</sequence>
<keyword evidence="2" id="KW-0732">Signal</keyword>
<dbReference type="Proteomes" id="UP000694892">
    <property type="component" value="Chromosome 1S"/>
</dbReference>
<evidence type="ECO:0000256" key="2">
    <source>
        <dbReference type="SAM" id="SignalP"/>
    </source>
</evidence>
<accession>A0A974DTT7</accession>
<gene>
    <name evidence="3" type="ORF">XELAEV_18010055mg</name>
</gene>
<dbReference type="AlphaFoldDB" id="A0A974DTT7"/>
<dbReference type="EMBL" id="CM004467">
    <property type="protein sequence ID" value="OCT97823.1"/>
    <property type="molecule type" value="Genomic_DNA"/>
</dbReference>
<feature type="signal peptide" evidence="2">
    <location>
        <begin position="1"/>
        <end position="24"/>
    </location>
</feature>
<evidence type="ECO:0000256" key="1">
    <source>
        <dbReference type="SAM" id="MobiDB-lite"/>
    </source>
</evidence>
<protein>
    <submittedName>
        <fullName evidence="3">Uncharacterized protein</fullName>
    </submittedName>
</protein>
<feature type="chain" id="PRO_5037677943" evidence="2">
    <location>
        <begin position="25"/>
        <end position="68"/>
    </location>
</feature>